<organism evidence="1 2">
    <name type="scientific">Rotaria socialis</name>
    <dbReference type="NCBI Taxonomy" id="392032"/>
    <lineage>
        <taxon>Eukaryota</taxon>
        <taxon>Metazoa</taxon>
        <taxon>Spiralia</taxon>
        <taxon>Gnathifera</taxon>
        <taxon>Rotifera</taxon>
        <taxon>Eurotatoria</taxon>
        <taxon>Bdelloidea</taxon>
        <taxon>Philodinida</taxon>
        <taxon>Philodinidae</taxon>
        <taxon>Rotaria</taxon>
    </lineage>
</organism>
<gene>
    <name evidence="1" type="ORF">TSG867_LOCUS4999</name>
</gene>
<name>A0A820GRA1_9BILA</name>
<evidence type="ECO:0000313" key="1">
    <source>
        <dbReference type="EMBL" id="CAF4281346.1"/>
    </source>
</evidence>
<proteinExistence type="predicted"/>
<dbReference type="EMBL" id="CAJOBQ010000169">
    <property type="protein sequence ID" value="CAF4281346.1"/>
    <property type="molecule type" value="Genomic_DNA"/>
</dbReference>
<accession>A0A820GRA1</accession>
<dbReference type="Proteomes" id="UP000663862">
    <property type="component" value="Unassembled WGS sequence"/>
</dbReference>
<evidence type="ECO:0000313" key="2">
    <source>
        <dbReference type="Proteomes" id="UP000663862"/>
    </source>
</evidence>
<protein>
    <submittedName>
        <fullName evidence="1">Uncharacterized protein</fullName>
    </submittedName>
</protein>
<comment type="caution">
    <text evidence="1">The sequence shown here is derived from an EMBL/GenBank/DDBJ whole genome shotgun (WGS) entry which is preliminary data.</text>
</comment>
<sequence>MSLDTWDQKIGHATVLLHKNKEDDALKILTEIIDDMSKNVTGLKNEEKADLITTACLERINIHFDKKMFEEVLIDFNILEKNHYDIYLHPDSCLKKTESMEQVARANLDMEFKKMDSSFQRT</sequence>
<dbReference type="AlphaFoldDB" id="A0A820GRA1"/>
<reference evidence="1" key="1">
    <citation type="submission" date="2021-02" db="EMBL/GenBank/DDBJ databases">
        <authorList>
            <person name="Nowell W R."/>
        </authorList>
    </citation>
    <scope>NUCLEOTIDE SEQUENCE</scope>
</reference>